<proteinExistence type="predicted"/>
<protein>
    <submittedName>
        <fullName evidence="1">Uncharacterized protein</fullName>
    </submittedName>
</protein>
<accession>A0AC60Q7F8</accession>
<organism evidence="1 2">
    <name type="scientific">Ixodes persulcatus</name>
    <name type="common">Taiga tick</name>
    <dbReference type="NCBI Taxonomy" id="34615"/>
    <lineage>
        <taxon>Eukaryota</taxon>
        <taxon>Metazoa</taxon>
        <taxon>Ecdysozoa</taxon>
        <taxon>Arthropoda</taxon>
        <taxon>Chelicerata</taxon>
        <taxon>Arachnida</taxon>
        <taxon>Acari</taxon>
        <taxon>Parasitiformes</taxon>
        <taxon>Ixodida</taxon>
        <taxon>Ixodoidea</taxon>
        <taxon>Ixodidae</taxon>
        <taxon>Ixodinae</taxon>
        <taxon>Ixodes</taxon>
    </lineage>
</organism>
<reference evidence="1 2" key="1">
    <citation type="journal article" date="2020" name="Cell">
        <title>Large-Scale Comparative Analyses of Tick Genomes Elucidate Their Genetic Diversity and Vector Capacities.</title>
        <authorList>
            <consortium name="Tick Genome and Microbiome Consortium (TIGMIC)"/>
            <person name="Jia N."/>
            <person name="Wang J."/>
            <person name="Shi W."/>
            <person name="Du L."/>
            <person name="Sun Y."/>
            <person name="Zhan W."/>
            <person name="Jiang J.F."/>
            <person name="Wang Q."/>
            <person name="Zhang B."/>
            <person name="Ji P."/>
            <person name="Bell-Sakyi L."/>
            <person name="Cui X.M."/>
            <person name="Yuan T.T."/>
            <person name="Jiang B.G."/>
            <person name="Yang W.F."/>
            <person name="Lam T.T."/>
            <person name="Chang Q.C."/>
            <person name="Ding S.J."/>
            <person name="Wang X.J."/>
            <person name="Zhu J.G."/>
            <person name="Ruan X.D."/>
            <person name="Zhao L."/>
            <person name="Wei J.T."/>
            <person name="Ye R.Z."/>
            <person name="Que T.C."/>
            <person name="Du C.H."/>
            <person name="Zhou Y.H."/>
            <person name="Cheng J.X."/>
            <person name="Dai P.F."/>
            <person name="Guo W.B."/>
            <person name="Han X.H."/>
            <person name="Huang E.J."/>
            <person name="Li L.F."/>
            <person name="Wei W."/>
            <person name="Gao Y.C."/>
            <person name="Liu J.Z."/>
            <person name="Shao H.Z."/>
            <person name="Wang X."/>
            <person name="Wang C.C."/>
            <person name="Yang T.C."/>
            <person name="Huo Q.B."/>
            <person name="Li W."/>
            <person name="Chen H.Y."/>
            <person name="Chen S.E."/>
            <person name="Zhou L.G."/>
            <person name="Ni X.B."/>
            <person name="Tian J.H."/>
            <person name="Sheng Y."/>
            <person name="Liu T."/>
            <person name="Pan Y.S."/>
            <person name="Xia L.Y."/>
            <person name="Li J."/>
            <person name="Zhao F."/>
            <person name="Cao W.C."/>
        </authorList>
    </citation>
    <scope>NUCLEOTIDE SEQUENCE [LARGE SCALE GENOMIC DNA]</scope>
    <source>
        <strain evidence="1">Iper-2018</strain>
    </source>
</reference>
<comment type="caution">
    <text evidence="1">The sequence shown here is derived from an EMBL/GenBank/DDBJ whole genome shotgun (WGS) entry which is preliminary data.</text>
</comment>
<keyword evidence="2" id="KW-1185">Reference proteome</keyword>
<dbReference type="Proteomes" id="UP000805193">
    <property type="component" value="Unassembled WGS sequence"/>
</dbReference>
<dbReference type="EMBL" id="JABSTQ010009374">
    <property type="protein sequence ID" value="KAG0429849.1"/>
    <property type="molecule type" value="Genomic_DNA"/>
</dbReference>
<evidence type="ECO:0000313" key="2">
    <source>
        <dbReference type="Proteomes" id="UP000805193"/>
    </source>
</evidence>
<gene>
    <name evidence="1" type="ORF">HPB47_023222</name>
</gene>
<name>A0AC60Q7F8_IXOPE</name>
<sequence>MAGSASEAVPTSPETSSHFGMPLAAMLAPWVLASIACVYVVPRVLCWFRTWRALRSMPGPWDLLPFWYLLLCFRNAFKVKKRMGASERDLEEGSDVND</sequence>
<evidence type="ECO:0000313" key="1">
    <source>
        <dbReference type="EMBL" id="KAG0429849.1"/>
    </source>
</evidence>